<dbReference type="PROSITE" id="PS50096">
    <property type="entry name" value="IQ"/>
    <property type="match status" value="1"/>
</dbReference>
<evidence type="ECO:0000256" key="5">
    <source>
        <dbReference type="SAM" id="MobiDB-lite"/>
    </source>
</evidence>
<dbReference type="SUPFAM" id="SSF52025">
    <property type="entry name" value="PA domain"/>
    <property type="match status" value="2"/>
</dbReference>
<name>A0A6G0QND1_9STRA</name>
<evidence type="ECO:0000313" key="8">
    <source>
        <dbReference type="Proteomes" id="UP000486351"/>
    </source>
</evidence>
<dbReference type="Pfam" id="PF02225">
    <property type="entry name" value="PA"/>
    <property type="match status" value="2"/>
</dbReference>
<protein>
    <recommendedName>
        <fullName evidence="6">PA domain-containing protein</fullName>
    </recommendedName>
</protein>
<feature type="region of interest" description="Disordered" evidence="5">
    <location>
        <begin position="211"/>
        <end position="241"/>
    </location>
</feature>
<dbReference type="Proteomes" id="UP000486351">
    <property type="component" value="Unassembled WGS sequence"/>
</dbReference>
<sequence>MPLDADIASLPAASSAAQEFAFVSWDGSDGRRACPLATFGAREPQTLSVRLACAEPPRADQPELKNAAELRGAIALVVRGGCSFAHKARLLQRAGAVAMLLANNTREESLAAFTMGESPEELNQSKKHGAEPITIPCVMMCLKDVRELFQKFPPSVKTGVLSFEILQSDDAVGVAEECLRLQRERHEAAEAGKGWKAIKRTTTSIIKMLEPQNSTSPGMNAPPITSGQDGDVKPEECTEDASPLESQAPLLAFVQWASSASTYEICFAPLADFCSARAGASYSGKLVASDPLLADGPLINTEQLSGAVALMRRGSCSFPEKLERAQRAGAVAAIVCNDDEEDLDAAFVMSVDHIDTSNATIPAVMISHNSFLRIQSALNTTAARILCLSGEAADGLLASSGKSVSFKALPMPTPRQSSGKDEENDALPVFDPLFDLHVACRDGDHAACQRVLAAIEGKDAKWKLVSARCPTNGLAALHHACAAGNDNVVELLLKLGAVPDTVDLALQTPLHIACANGNVECARLLLRAEASTPQVPTVLYNVDEEYGGLATMRTIGGGTAMHEAASAGSPECVELLLTANARMDSAMGGATDKYVFLGVSAKDLEGSTPLHVACESAHAECALYLMAANADVKSKDSNGRSPLLLACEAANDPEKESDAVQIIEKLISLGAAMDELDEDGRLSSVRLLLDRVQSPDLRRELEVLYLRHEARCAQQRNRELREKNEAAIHRMRNLEDEVSALRSQVKDHENYGFQLQQLQLQMQMILQFQSSYGMRPPSSFTKHTVETPLLDTSLSDPAGKSDEELALDAALARDLGKKCLRQNQSVLAEKYFLRSLELMPLPGVHRLLDAARQNQHIERENGEVSEHPLTSNPHTSFSSKVLAPTSTKQVKIKSLREQVQAAQAAPQARIMLENELDKLEALSDGDELALACRWMEWLVALPWGDPCSGLQTAVLYDVKRSEFQQLDAMDSKRAEACRRHAARIIQRTFRERFAIHLRTRAVAATRIQAIGKGKLARLHYKSTKQQLMADRDRRVTQSANQQDGSMFETPSQLDYATAVDPAIHRKLPQEFLVEELVVGTRFPKQQLSGGKSDGRDKPSRVLQLVKCSDVGSTLRWKSKATESRSSFFVWTRWGSDLDKRCECSLSGPYEDLQDAQRRYDRITREADSREMLEEDFPQEVDTAYESGFDFLRSTARVGELTGRTASA</sequence>
<proteinExistence type="predicted"/>
<evidence type="ECO:0000256" key="1">
    <source>
        <dbReference type="ARBA" id="ARBA00022737"/>
    </source>
</evidence>
<feature type="repeat" description="ANK" evidence="3">
    <location>
        <begin position="638"/>
        <end position="678"/>
    </location>
</feature>
<dbReference type="EMBL" id="QXFY01002583">
    <property type="protein sequence ID" value="KAE9295227.1"/>
    <property type="molecule type" value="Genomic_DNA"/>
</dbReference>
<evidence type="ECO:0000256" key="3">
    <source>
        <dbReference type="PROSITE-ProRule" id="PRU00023"/>
    </source>
</evidence>
<gene>
    <name evidence="7" type="ORF">PF008_g24322</name>
</gene>
<dbReference type="InterPro" id="IPR002110">
    <property type="entry name" value="Ankyrin_rpt"/>
</dbReference>
<dbReference type="InterPro" id="IPR003137">
    <property type="entry name" value="PA_domain"/>
</dbReference>
<dbReference type="Pfam" id="PF12796">
    <property type="entry name" value="Ank_2"/>
    <property type="match status" value="2"/>
</dbReference>
<dbReference type="InterPro" id="IPR050889">
    <property type="entry name" value="Dendritic_Spine_Reg/Scaffold"/>
</dbReference>
<feature type="repeat" description="ANK" evidence="3">
    <location>
        <begin position="605"/>
        <end position="637"/>
    </location>
</feature>
<dbReference type="PROSITE" id="PS50088">
    <property type="entry name" value="ANK_REPEAT"/>
    <property type="match status" value="5"/>
</dbReference>
<feature type="coiled-coil region" evidence="4">
    <location>
        <begin position="710"/>
        <end position="751"/>
    </location>
</feature>
<dbReference type="AlphaFoldDB" id="A0A6G0QND1"/>
<evidence type="ECO:0000256" key="2">
    <source>
        <dbReference type="ARBA" id="ARBA00023043"/>
    </source>
</evidence>
<dbReference type="PANTHER" id="PTHR24166">
    <property type="entry name" value="ROLLING PEBBLES, ISOFORM B"/>
    <property type="match status" value="1"/>
</dbReference>
<keyword evidence="2 3" id="KW-0040">ANK repeat</keyword>
<dbReference type="Gene3D" id="1.25.40.20">
    <property type="entry name" value="Ankyrin repeat-containing domain"/>
    <property type="match status" value="2"/>
</dbReference>
<feature type="repeat" description="ANK" evidence="3">
    <location>
        <begin position="505"/>
        <end position="531"/>
    </location>
</feature>
<organism evidence="7 8">
    <name type="scientific">Phytophthora fragariae</name>
    <dbReference type="NCBI Taxonomy" id="53985"/>
    <lineage>
        <taxon>Eukaryota</taxon>
        <taxon>Sar</taxon>
        <taxon>Stramenopiles</taxon>
        <taxon>Oomycota</taxon>
        <taxon>Peronosporomycetes</taxon>
        <taxon>Peronosporales</taxon>
        <taxon>Peronosporaceae</taxon>
        <taxon>Phytophthora</taxon>
    </lineage>
</organism>
<dbReference type="InterPro" id="IPR036770">
    <property type="entry name" value="Ankyrin_rpt-contain_sf"/>
</dbReference>
<keyword evidence="4" id="KW-0175">Coiled coil</keyword>
<dbReference type="Gene3D" id="3.50.30.30">
    <property type="match status" value="2"/>
</dbReference>
<reference evidence="7 8" key="1">
    <citation type="submission" date="2018-09" db="EMBL/GenBank/DDBJ databases">
        <title>Genomic investigation of the strawberry pathogen Phytophthora fragariae indicates pathogenicity is determined by transcriptional variation in three key races.</title>
        <authorList>
            <person name="Adams T.M."/>
            <person name="Armitage A.D."/>
            <person name="Sobczyk M.K."/>
            <person name="Bates H.J."/>
            <person name="Dunwell J.M."/>
            <person name="Nellist C.F."/>
            <person name="Harrison R.J."/>
        </authorList>
    </citation>
    <scope>NUCLEOTIDE SEQUENCE [LARGE SCALE GENOMIC DNA]</scope>
    <source>
        <strain evidence="7 8">NOV-77</strain>
    </source>
</reference>
<accession>A0A6G0QND1</accession>
<evidence type="ECO:0000256" key="4">
    <source>
        <dbReference type="SAM" id="Coils"/>
    </source>
</evidence>
<feature type="repeat" description="ANK" evidence="3">
    <location>
        <begin position="556"/>
        <end position="588"/>
    </location>
</feature>
<dbReference type="PANTHER" id="PTHR24166:SF48">
    <property type="entry name" value="PROTEIN VAPYRIN"/>
    <property type="match status" value="1"/>
</dbReference>
<comment type="caution">
    <text evidence="7">The sequence shown here is derived from an EMBL/GenBank/DDBJ whole genome shotgun (WGS) entry which is preliminary data.</text>
</comment>
<feature type="repeat" description="ANK" evidence="3">
    <location>
        <begin position="472"/>
        <end position="504"/>
    </location>
</feature>
<feature type="domain" description="PA" evidence="6">
    <location>
        <begin position="52"/>
        <end position="145"/>
    </location>
</feature>
<dbReference type="PROSITE" id="PS50297">
    <property type="entry name" value="ANK_REP_REGION"/>
    <property type="match status" value="4"/>
</dbReference>
<feature type="domain" description="PA" evidence="6">
    <location>
        <begin position="296"/>
        <end position="370"/>
    </location>
</feature>
<dbReference type="SMART" id="SM00248">
    <property type="entry name" value="ANK"/>
    <property type="match status" value="5"/>
</dbReference>
<evidence type="ECO:0000313" key="7">
    <source>
        <dbReference type="EMBL" id="KAE9295227.1"/>
    </source>
</evidence>
<dbReference type="InterPro" id="IPR046450">
    <property type="entry name" value="PA_dom_sf"/>
</dbReference>
<feature type="compositionally biased region" description="Polar residues" evidence="5">
    <location>
        <begin position="211"/>
        <end position="228"/>
    </location>
</feature>
<evidence type="ECO:0000259" key="6">
    <source>
        <dbReference type="Pfam" id="PF02225"/>
    </source>
</evidence>
<dbReference type="SUPFAM" id="SSF48403">
    <property type="entry name" value="Ankyrin repeat"/>
    <property type="match status" value="1"/>
</dbReference>
<keyword evidence="1" id="KW-0677">Repeat</keyword>